<proteinExistence type="predicted"/>
<evidence type="ECO:0000259" key="2">
    <source>
        <dbReference type="Pfam" id="PF25213"/>
    </source>
</evidence>
<dbReference type="AlphaFoldDB" id="A0A6B0GKB2"/>
<dbReference type="InterPro" id="IPR036390">
    <property type="entry name" value="WH_DNA-bd_sf"/>
</dbReference>
<dbReference type="EMBL" id="WSZK01000011">
    <property type="protein sequence ID" value="MWG33849.1"/>
    <property type="molecule type" value="Genomic_DNA"/>
</dbReference>
<dbReference type="RefSeq" id="WP_158203570.1">
    <property type="nucleotide sequence ID" value="NZ_WSZK01000011.1"/>
</dbReference>
<dbReference type="InterPro" id="IPR057527">
    <property type="entry name" value="HVO_A0261-like_N"/>
</dbReference>
<feature type="domain" description="Methanogenesis regulatory protein FilR1 middle" evidence="1">
    <location>
        <begin position="120"/>
        <end position="251"/>
    </location>
</feature>
<comment type="caution">
    <text evidence="3">The sequence shown here is derived from an EMBL/GenBank/DDBJ whole genome shotgun (WGS) entry which is preliminary data.</text>
</comment>
<evidence type="ECO:0000259" key="1">
    <source>
        <dbReference type="Pfam" id="PF08350"/>
    </source>
</evidence>
<gene>
    <name evidence="3" type="ORF">GQS65_04960</name>
</gene>
<name>A0A6B0GKB2_9EURY</name>
<evidence type="ECO:0000313" key="3">
    <source>
        <dbReference type="EMBL" id="MWG33849.1"/>
    </source>
</evidence>
<keyword evidence="4" id="KW-1185">Reference proteome</keyword>
<dbReference type="OrthoDB" id="11410at2157"/>
<feature type="domain" description="HVO-A0261-like N-terminal" evidence="2">
    <location>
        <begin position="7"/>
        <end position="86"/>
    </location>
</feature>
<dbReference type="Pfam" id="PF25213">
    <property type="entry name" value="HVO_A0261_N"/>
    <property type="match status" value="1"/>
</dbReference>
<reference evidence="3 4" key="1">
    <citation type="submission" date="2019-12" db="EMBL/GenBank/DDBJ databases">
        <title>Halocatena pleomorpha gen. nov. sp. nov., an extremely halophilic archaeon of family Halobacteriaceae isolated from saltpan soil.</title>
        <authorList>
            <person name="Pal Y."/>
            <person name="Verma A."/>
            <person name="Krishnamurthi S."/>
            <person name="Kumar P."/>
        </authorList>
    </citation>
    <scope>NUCLEOTIDE SEQUENCE [LARGE SCALE GENOMIC DNA]</scope>
    <source>
        <strain evidence="3 4">JCM 16495</strain>
    </source>
</reference>
<organism evidence="3 4">
    <name type="scientific">Halomarina oriensis</name>
    <dbReference type="NCBI Taxonomy" id="671145"/>
    <lineage>
        <taxon>Archaea</taxon>
        <taxon>Methanobacteriati</taxon>
        <taxon>Methanobacteriota</taxon>
        <taxon>Stenosarchaea group</taxon>
        <taxon>Halobacteria</taxon>
        <taxon>Halobacteriales</taxon>
        <taxon>Natronomonadaceae</taxon>
        <taxon>Halomarina</taxon>
    </lineage>
</organism>
<dbReference type="SUPFAM" id="SSF46785">
    <property type="entry name" value="Winged helix' DNA-binding domain"/>
    <property type="match status" value="1"/>
</dbReference>
<sequence length="263" mass="29394">MPCSTDEVLTTVSCRASLLDYLSDTSAEKPRIVSELEMPRSTVDYAIRDLLSARLVKRSADGYHLTTFGELTRQAYERYRSTVDDTRATIELLDELPAGTVDDSAPFRDAAVVTPDPSAPDRPFRRFVGLVREASHVVGFTPVVVQQYVDVFHERLTDGTMTAELVLSPDVLERLASNYAEQFGEMLHTGRLDVRETDRTLPFGLAVCDCDTDEQRVVLVVHTSHGCCGLIENTTERSVEWGREQYRQYREPATALATAATVR</sequence>
<dbReference type="InterPro" id="IPR013561">
    <property type="entry name" value="FilR1_middle_dom"/>
</dbReference>
<dbReference type="Proteomes" id="UP000451471">
    <property type="component" value="Unassembled WGS sequence"/>
</dbReference>
<evidence type="ECO:0000313" key="4">
    <source>
        <dbReference type="Proteomes" id="UP000451471"/>
    </source>
</evidence>
<protein>
    <submittedName>
        <fullName evidence="3">Uncharacterized protein</fullName>
    </submittedName>
</protein>
<dbReference type="Pfam" id="PF08350">
    <property type="entry name" value="FilR1_middle"/>
    <property type="match status" value="1"/>
</dbReference>
<accession>A0A6B0GKB2</accession>